<accession>A0A7J7SJ02</accession>
<name>A0A7J7SJ02_RHIFE</name>
<gene>
    <name evidence="2" type="ORF">mRhiFer1_009132</name>
</gene>
<feature type="region of interest" description="Disordered" evidence="1">
    <location>
        <begin position="1"/>
        <end position="31"/>
    </location>
</feature>
<comment type="caution">
    <text evidence="2">The sequence shown here is derived from an EMBL/GenBank/DDBJ whole genome shotgun (WGS) entry which is preliminary data.</text>
</comment>
<dbReference type="InterPro" id="IPR029044">
    <property type="entry name" value="Nucleotide-diphossugar_trans"/>
</dbReference>
<dbReference type="Gene3D" id="3.90.550.10">
    <property type="entry name" value="Spore Coat Polysaccharide Biosynthesis Protein SpsA, Chain A"/>
    <property type="match status" value="1"/>
</dbReference>
<dbReference type="EMBL" id="JACAGC010000022">
    <property type="protein sequence ID" value="KAF6288399.1"/>
    <property type="molecule type" value="Genomic_DNA"/>
</dbReference>
<dbReference type="AlphaFoldDB" id="A0A7J7SJ02"/>
<reference evidence="2 3" key="1">
    <citation type="journal article" date="2020" name="Nature">
        <title>Six reference-quality genomes reveal evolution of bat adaptations.</title>
        <authorList>
            <person name="Jebb D."/>
            <person name="Huang Z."/>
            <person name="Pippel M."/>
            <person name="Hughes G.M."/>
            <person name="Lavrichenko K."/>
            <person name="Devanna P."/>
            <person name="Winkler S."/>
            <person name="Jermiin L.S."/>
            <person name="Skirmuntt E.C."/>
            <person name="Katzourakis A."/>
            <person name="Burkitt-Gray L."/>
            <person name="Ray D.A."/>
            <person name="Sullivan K.A.M."/>
            <person name="Roscito J.G."/>
            <person name="Kirilenko B.M."/>
            <person name="Davalos L.M."/>
            <person name="Corthals A.P."/>
            <person name="Power M.L."/>
            <person name="Jones G."/>
            <person name="Ransome R.D."/>
            <person name="Dechmann D.K.N."/>
            <person name="Locatelli A.G."/>
            <person name="Puechmaille S.J."/>
            <person name="Fedrigo O."/>
            <person name="Jarvis E.D."/>
            <person name="Hiller M."/>
            <person name="Vernes S.C."/>
            <person name="Myers E.W."/>
            <person name="Teeling E.C."/>
        </authorList>
    </citation>
    <scope>NUCLEOTIDE SEQUENCE [LARGE SCALE GENOMIC DNA]</scope>
    <source>
        <strain evidence="2">MRhiFer1</strain>
        <tissue evidence="2">Lung</tissue>
    </source>
</reference>
<protein>
    <submittedName>
        <fullName evidence="2">Uncharacterized protein</fullName>
    </submittedName>
</protein>
<dbReference type="Proteomes" id="UP000585614">
    <property type="component" value="Unassembled WGS sequence"/>
</dbReference>
<organism evidence="2 3">
    <name type="scientific">Rhinolophus ferrumequinum</name>
    <name type="common">Greater horseshoe bat</name>
    <dbReference type="NCBI Taxonomy" id="59479"/>
    <lineage>
        <taxon>Eukaryota</taxon>
        <taxon>Metazoa</taxon>
        <taxon>Chordata</taxon>
        <taxon>Craniata</taxon>
        <taxon>Vertebrata</taxon>
        <taxon>Euteleostomi</taxon>
        <taxon>Mammalia</taxon>
        <taxon>Eutheria</taxon>
        <taxon>Laurasiatheria</taxon>
        <taxon>Chiroptera</taxon>
        <taxon>Yinpterochiroptera</taxon>
        <taxon>Rhinolophoidea</taxon>
        <taxon>Rhinolophidae</taxon>
        <taxon>Rhinolophinae</taxon>
        <taxon>Rhinolophus</taxon>
    </lineage>
</organism>
<feature type="region of interest" description="Disordered" evidence="1">
    <location>
        <begin position="94"/>
        <end position="116"/>
    </location>
</feature>
<evidence type="ECO:0000313" key="2">
    <source>
        <dbReference type="EMBL" id="KAF6288399.1"/>
    </source>
</evidence>
<evidence type="ECO:0000313" key="3">
    <source>
        <dbReference type="Proteomes" id="UP000585614"/>
    </source>
</evidence>
<sequence>MASPTHPGAGIMRTTLLPGGGPCSREPGTGSWRSLHGVAERLPWPERLGCGMGTLSEETGLWPPYLSPLRFKLNGMLLSQPHLLFGCHQMLEEGQDSRHKQNPQSPGDLGSHGCPSYPSPLAPTQRRWWHNGMKSVGYRLLSEELQLLYTNVTVDINFSAPGAPLPS</sequence>
<proteinExistence type="predicted"/>
<evidence type="ECO:0000256" key="1">
    <source>
        <dbReference type="SAM" id="MobiDB-lite"/>
    </source>
</evidence>